<evidence type="ECO:0000256" key="2">
    <source>
        <dbReference type="SAM" id="SignalP"/>
    </source>
</evidence>
<dbReference type="EMBL" id="JAVXZY010000006">
    <property type="protein sequence ID" value="MDT9000780.1"/>
    <property type="molecule type" value="Genomic_DNA"/>
</dbReference>
<accession>A0ABU3PDV2</accession>
<evidence type="ECO:0000313" key="4">
    <source>
        <dbReference type="Proteomes" id="UP001246372"/>
    </source>
</evidence>
<gene>
    <name evidence="3" type="ORF">RQP53_16000</name>
</gene>
<organism evidence="3 4">
    <name type="scientific">Roseateles aquae</name>
    <dbReference type="NCBI Taxonomy" id="3077235"/>
    <lineage>
        <taxon>Bacteria</taxon>
        <taxon>Pseudomonadati</taxon>
        <taxon>Pseudomonadota</taxon>
        <taxon>Betaproteobacteria</taxon>
        <taxon>Burkholderiales</taxon>
        <taxon>Sphaerotilaceae</taxon>
        <taxon>Roseateles</taxon>
    </lineage>
</organism>
<dbReference type="RefSeq" id="WP_315651662.1">
    <property type="nucleotide sequence ID" value="NZ_JAVXZY010000006.1"/>
</dbReference>
<protein>
    <submittedName>
        <fullName evidence="3">DUF922 domain-containing protein</fullName>
    </submittedName>
</protein>
<evidence type="ECO:0000313" key="3">
    <source>
        <dbReference type="EMBL" id="MDT9000780.1"/>
    </source>
</evidence>
<dbReference type="Proteomes" id="UP001246372">
    <property type="component" value="Unassembled WGS sequence"/>
</dbReference>
<feature type="chain" id="PRO_5046707756" evidence="2">
    <location>
        <begin position="28"/>
        <end position="198"/>
    </location>
</feature>
<keyword evidence="2" id="KW-0732">Signal</keyword>
<sequence length="198" mass="22021">MCRALIPARLLAACCLLLLLGSRPAEAALQSQIVEQPYPVPLQPGQRLLPALNAATPVREQGRIFHGRTRWHVRSGYRWQKETTDKGEQCRLAEVRVLLQAQIVLPELGGAPSAEQRADFDRYLAALRVHEQGHIAIVEAAAARIDEALQSLPPAPRCEELERQARRIRDLVLEQAGREGEDYDRQTGHGCSQGACLR</sequence>
<keyword evidence="4" id="KW-1185">Reference proteome</keyword>
<dbReference type="InterPro" id="IPR010321">
    <property type="entry name" value="DUF922"/>
</dbReference>
<dbReference type="Pfam" id="PF06037">
    <property type="entry name" value="DUF922"/>
    <property type="match status" value="1"/>
</dbReference>
<feature type="region of interest" description="Disordered" evidence="1">
    <location>
        <begin position="179"/>
        <end position="198"/>
    </location>
</feature>
<evidence type="ECO:0000256" key="1">
    <source>
        <dbReference type="SAM" id="MobiDB-lite"/>
    </source>
</evidence>
<comment type="caution">
    <text evidence="3">The sequence shown here is derived from an EMBL/GenBank/DDBJ whole genome shotgun (WGS) entry which is preliminary data.</text>
</comment>
<feature type="signal peptide" evidence="2">
    <location>
        <begin position="1"/>
        <end position="27"/>
    </location>
</feature>
<proteinExistence type="predicted"/>
<reference evidence="3" key="1">
    <citation type="submission" date="2023-09" db="EMBL/GenBank/DDBJ databases">
        <title>Paucibacter sp. APW11 Genome sequencing and assembly.</title>
        <authorList>
            <person name="Kim I."/>
        </authorList>
    </citation>
    <scope>NUCLEOTIDE SEQUENCE</scope>
    <source>
        <strain evidence="3">APW11</strain>
    </source>
</reference>
<name>A0ABU3PDV2_9BURK</name>